<dbReference type="Proteomes" id="UP001597215">
    <property type="component" value="Unassembled WGS sequence"/>
</dbReference>
<evidence type="ECO:0008006" key="5">
    <source>
        <dbReference type="Google" id="ProtNLM"/>
    </source>
</evidence>
<protein>
    <recommendedName>
        <fullName evidence="5">Pentapeptide MXKDX repeat protein</fullName>
    </recommendedName>
</protein>
<evidence type="ECO:0000313" key="4">
    <source>
        <dbReference type="Proteomes" id="UP001597215"/>
    </source>
</evidence>
<name>A0ABW4MFU0_9SPHN</name>
<feature type="chain" id="PRO_5046204515" description="Pentapeptide MXKDX repeat protein" evidence="2">
    <location>
        <begin position="24"/>
        <end position="129"/>
    </location>
</feature>
<evidence type="ECO:0000256" key="2">
    <source>
        <dbReference type="SAM" id="SignalP"/>
    </source>
</evidence>
<feature type="compositionally biased region" description="Polar residues" evidence="1">
    <location>
        <begin position="27"/>
        <end position="42"/>
    </location>
</feature>
<accession>A0ABW4MFU0</accession>
<sequence>MTRNNIRLSSALPLIAIAATLGACNPTTKTDGNATDANTTVQAMPADETGKSEDAAEVAREMHNRMNDDQAMHDSMKGGAMADDHMDKMGPGGMNDPAMKGGNMKGMGDKPAPDAAPKDKSDPMPMNDM</sequence>
<feature type="region of interest" description="Disordered" evidence="1">
    <location>
        <begin position="27"/>
        <end position="129"/>
    </location>
</feature>
<feature type="signal peptide" evidence="2">
    <location>
        <begin position="1"/>
        <end position="23"/>
    </location>
</feature>
<proteinExistence type="predicted"/>
<dbReference type="RefSeq" id="WP_381514378.1">
    <property type="nucleotide sequence ID" value="NZ_JBHUEL010000009.1"/>
</dbReference>
<dbReference type="EMBL" id="JBHUEL010000009">
    <property type="protein sequence ID" value="MFD1767230.1"/>
    <property type="molecule type" value="Genomic_DNA"/>
</dbReference>
<gene>
    <name evidence="3" type="ORF">ACFSAG_10295</name>
</gene>
<reference evidence="4" key="1">
    <citation type="journal article" date="2019" name="Int. J. Syst. Evol. Microbiol.">
        <title>The Global Catalogue of Microorganisms (GCM) 10K type strain sequencing project: providing services to taxonomists for standard genome sequencing and annotation.</title>
        <authorList>
            <consortium name="The Broad Institute Genomics Platform"/>
            <consortium name="The Broad Institute Genome Sequencing Center for Infectious Disease"/>
            <person name="Wu L."/>
            <person name="Ma J."/>
        </authorList>
    </citation>
    <scope>NUCLEOTIDE SEQUENCE [LARGE SCALE GENOMIC DNA]</scope>
    <source>
        <strain evidence="4">CGMCC 1.12449</strain>
    </source>
</reference>
<keyword evidence="2" id="KW-0732">Signal</keyword>
<feature type="compositionally biased region" description="Basic and acidic residues" evidence="1">
    <location>
        <begin position="107"/>
        <end position="122"/>
    </location>
</feature>
<dbReference type="PROSITE" id="PS51257">
    <property type="entry name" value="PROKAR_LIPOPROTEIN"/>
    <property type="match status" value="1"/>
</dbReference>
<organism evidence="3 4">
    <name type="scientific">Sphingorhabdus buctiana</name>
    <dbReference type="NCBI Taxonomy" id="1508805"/>
    <lineage>
        <taxon>Bacteria</taxon>
        <taxon>Pseudomonadati</taxon>
        <taxon>Pseudomonadota</taxon>
        <taxon>Alphaproteobacteria</taxon>
        <taxon>Sphingomonadales</taxon>
        <taxon>Sphingomonadaceae</taxon>
        <taxon>Sphingorhabdus</taxon>
    </lineage>
</organism>
<evidence type="ECO:0000256" key="1">
    <source>
        <dbReference type="SAM" id="MobiDB-lite"/>
    </source>
</evidence>
<feature type="compositionally biased region" description="Basic and acidic residues" evidence="1">
    <location>
        <begin position="48"/>
        <end position="88"/>
    </location>
</feature>
<evidence type="ECO:0000313" key="3">
    <source>
        <dbReference type="EMBL" id="MFD1767230.1"/>
    </source>
</evidence>
<keyword evidence="4" id="KW-1185">Reference proteome</keyword>
<comment type="caution">
    <text evidence="3">The sequence shown here is derived from an EMBL/GenBank/DDBJ whole genome shotgun (WGS) entry which is preliminary data.</text>
</comment>